<proteinExistence type="predicted"/>
<keyword evidence="3" id="KW-1185">Reference proteome</keyword>
<dbReference type="RefSeq" id="XP_003040114.1">
    <property type="nucleotide sequence ID" value="XM_003040068.1"/>
</dbReference>
<feature type="non-terminal residue" evidence="2">
    <location>
        <position position="1"/>
    </location>
</feature>
<evidence type="ECO:0000313" key="2">
    <source>
        <dbReference type="EMBL" id="EEU34401.1"/>
    </source>
</evidence>
<evidence type="ECO:0000313" key="3">
    <source>
        <dbReference type="Proteomes" id="UP000005206"/>
    </source>
</evidence>
<dbReference type="InParanoid" id="C7ZPR2"/>
<feature type="compositionally biased region" description="Low complexity" evidence="1">
    <location>
        <begin position="81"/>
        <end position="92"/>
    </location>
</feature>
<dbReference type="HOGENOM" id="CLU_053392_1_0_1"/>
<dbReference type="PANTHER" id="PTHR37848">
    <property type="entry name" value="EXPRESSED PROTEIN"/>
    <property type="match status" value="1"/>
</dbReference>
<dbReference type="eggNOG" id="ENOG502SP6Z">
    <property type="taxonomic scope" value="Eukaryota"/>
</dbReference>
<feature type="region of interest" description="Disordered" evidence="1">
    <location>
        <begin position="47"/>
        <end position="107"/>
    </location>
</feature>
<evidence type="ECO:0000256" key="1">
    <source>
        <dbReference type="SAM" id="MobiDB-lite"/>
    </source>
</evidence>
<sequence length="384" mass="43048">PKLKAKREILGYRGIKISREELSYYKGLITFTSLSSTSNYLVKLTMEKRRPTSDSDAGGDSRHVEQDESPARNTTPPPYSGPSTSLIASASSPPEPETAPKGPTRYPGLPRLDYHIYSHPLFKLSNDFKTLSSRAEYLSSKPTALVSLIRTQASVPPKPQIHVRGSRGRKVDFDIKLNLMSLLVPDDEKQRIDYIRCVGEGELAYRGGVKPDVLPEVGDGGLEEWCRRFVEDTASVKMFALDRVVANLDTSWIEGQLRSLVAALNYRGVVDVTFVVTHSRVMVQNPDKVNPFFTTVTSLFSGKNKYEVVKAVWPFATTKNGEPGRRCVVQSEEIWWREWKDPIKYAISQKRHGWVTVEDKLEAVMEGKGHETGTIDWGPDNMAS</sequence>
<reference evidence="2 3" key="1">
    <citation type="journal article" date="2009" name="PLoS Genet.">
        <title>The genome of Nectria haematococca: contribution of supernumerary chromosomes to gene expansion.</title>
        <authorList>
            <person name="Coleman J.J."/>
            <person name="Rounsley S.D."/>
            <person name="Rodriguez-Carres M."/>
            <person name="Kuo A."/>
            <person name="Wasmann C.C."/>
            <person name="Grimwood J."/>
            <person name="Schmutz J."/>
            <person name="Taga M."/>
            <person name="White G.J."/>
            <person name="Zhou S."/>
            <person name="Schwartz D.C."/>
            <person name="Freitag M."/>
            <person name="Ma L.J."/>
            <person name="Danchin E.G."/>
            <person name="Henrissat B."/>
            <person name="Coutinho P.M."/>
            <person name="Nelson D.R."/>
            <person name="Straney D."/>
            <person name="Napoli C.A."/>
            <person name="Barker B.M."/>
            <person name="Gribskov M."/>
            <person name="Rep M."/>
            <person name="Kroken S."/>
            <person name="Molnar I."/>
            <person name="Rensing C."/>
            <person name="Kennell J.C."/>
            <person name="Zamora J."/>
            <person name="Farman M.L."/>
            <person name="Selker E.U."/>
            <person name="Salamov A."/>
            <person name="Shapiro H."/>
            <person name="Pangilinan J."/>
            <person name="Lindquist E."/>
            <person name="Lamers C."/>
            <person name="Grigoriev I.V."/>
            <person name="Geiser D.M."/>
            <person name="Covert S.F."/>
            <person name="Temporini E."/>
            <person name="Vanetten H.D."/>
        </authorList>
    </citation>
    <scope>NUCLEOTIDE SEQUENCE [LARGE SCALE GENOMIC DNA]</scope>
    <source>
        <strain evidence="3">ATCC MYA-4622 / CBS 123669 / FGSC 9596 / NRRL 45880 / 77-13-4</strain>
    </source>
</reference>
<dbReference type="OMA" id="REVINWN"/>
<dbReference type="Proteomes" id="UP000005206">
    <property type="component" value="Chromosome 10"/>
</dbReference>
<dbReference type="AlphaFoldDB" id="C7ZPR2"/>
<gene>
    <name evidence="2" type="ORF">NECHADRAFT_85805</name>
</gene>
<protein>
    <submittedName>
        <fullName evidence="2">Uncharacterized protein</fullName>
    </submittedName>
</protein>
<dbReference type="GeneID" id="9677854"/>
<accession>C7ZPR2</accession>
<feature type="non-terminal residue" evidence="2">
    <location>
        <position position="384"/>
    </location>
</feature>
<dbReference type="VEuPathDB" id="FungiDB:NECHADRAFT_85805"/>
<organism evidence="2 3">
    <name type="scientific">Fusarium vanettenii (strain ATCC MYA-4622 / CBS 123669 / FGSC 9596 / NRRL 45880 / 77-13-4)</name>
    <name type="common">Fusarium solani subsp. pisi</name>
    <dbReference type="NCBI Taxonomy" id="660122"/>
    <lineage>
        <taxon>Eukaryota</taxon>
        <taxon>Fungi</taxon>
        <taxon>Dikarya</taxon>
        <taxon>Ascomycota</taxon>
        <taxon>Pezizomycotina</taxon>
        <taxon>Sordariomycetes</taxon>
        <taxon>Hypocreomycetidae</taxon>
        <taxon>Hypocreales</taxon>
        <taxon>Nectriaceae</taxon>
        <taxon>Fusarium</taxon>
        <taxon>Fusarium solani species complex</taxon>
        <taxon>Fusarium vanettenii</taxon>
    </lineage>
</organism>
<feature type="compositionally biased region" description="Basic and acidic residues" evidence="1">
    <location>
        <begin position="47"/>
        <end position="70"/>
    </location>
</feature>
<dbReference type="PANTHER" id="PTHR37848:SF1">
    <property type="entry name" value="SUN DOMAIN-CONTAINING PROTEIN"/>
    <property type="match status" value="1"/>
</dbReference>
<dbReference type="OrthoDB" id="203796at2759"/>
<dbReference type="KEGG" id="nhe:NECHADRAFT_85805"/>
<dbReference type="EMBL" id="GG698970">
    <property type="protein sequence ID" value="EEU34401.1"/>
    <property type="molecule type" value="Genomic_DNA"/>
</dbReference>
<name>C7ZPR2_FUSV7</name>